<dbReference type="InterPro" id="IPR011006">
    <property type="entry name" value="CheY-like_superfamily"/>
</dbReference>
<dbReference type="PROSITE" id="PS50110">
    <property type="entry name" value="RESPONSE_REGULATORY"/>
    <property type="match status" value="1"/>
</dbReference>
<keyword evidence="6" id="KW-1185">Reference proteome</keyword>
<evidence type="ECO:0000313" key="5">
    <source>
        <dbReference type="EMBL" id="GLG03660.1"/>
    </source>
</evidence>
<dbReference type="InterPro" id="IPR052048">
    <property type="entry name" value="ST_Response_Regulator"/>
</dbReference>
<evidence type="ECO:0000313" key="6">
    <source>
        <dbReference type="Proteomes" id="UP001145145"/>
    </source>
</evidence>
<name>A0A9W6C6Q5_9FIRM</name>
<gene>
    <name evidence="5" type="ORF">Selli1_08340</name>
</gene>
<evidence type="ECO:0000259" key="4">
    <source>
        <dbReference type="PROSITE" id="PS50110"/>
    </source>
</evidence>
<dbReference type="SMART" id="SM00448">
    <property type="entry name" value="REC"/>
    <property type="match status" value="1"/>
</dbReference>
<evidence type="ECO:0000256" key="3">
    <source>
        <dbReference type="PROSITE-ProRule" id="PRU00169"/>
    </source>
</evidence>
<dbReference type="InterPro" id="IPR001789">
    <property type="entry name" value="Sig_transdc_resp-reg_receiver"/>
</dbReference>
<dbReference type="Gene3D" id="3.40.50.2300">
    <property type="match status" value="1"/>
</dbReference>
<evidence type="ECO:0000256" key="2">
    <source>
        <dbReference type="ARBA" id="ARBA00024867"/>
    </source>
</evidence>
<feature type="domain" description="Response regulatory" evidence="4">
    <location>
        <begin position="2"/>
        <end position="118"/>
    </location>
</feature>
<protein>
    <recommendedName>
        <fullName evidence="1">Stage 0 sporulation protein A homolog</fullName>
    </recommendedName>
</protein>
<evidence type="ECO:0000256" key="1">
    <source>
        <dbReference type="ARBA" id="ARBA00018672"/>
    </source>
</evidence>
<dbReference type="RefSeq" id="WP_281872386.1">
    <property type="nucleotide sequence ID" value="NZ_BSBO01000006.1"/>
</dbReference>
<keyword evidence="3" id="KW-0597">Phosphoprotein</keyword>
<dbReference type="GO" id="GO:0000160">
    <property type="term" value="P:phosphorelay signal transduction system"/>
    <property type="evidence" value="ECO:0007669"/>
    <property type="project" value="InterPro"/>
</dbReference>
<dbReference type="PANTHER" id="PTHR43228">
    <property type="entry name" value="TWO-COMPONENT RESPONSE REGULATOR"/>
    <property type="match status" value="1"/>
</dbReference>
<proteinExistence type="predicted"/>
<comment type="caution">
    <text evidence="5">The sequence shown here is derived from an EMBL/GenBank/DDBJ whole genome shotgun (WGS) entry which is preliminary data.</text>
</comment>
<organism evidence="5 6">
    <name type="scientific">Sellimonas catena</name>
    <dbReference type="NCBI Taxonomy" id="2994035"/>
    <lineage>
        <taxon>Bacteria</taxon>
        <taxon>Bacillati</taxon>
        <taxon>Bacillota</taxon>
        <taxon>Clostridia</taxon>
        <taxon>Lachnospirales</taxon>
        <taxon>Lachnospiraceae</taxon>
        <taxon>Sellimonas</taxon>
    </lineage>
</organism>
<comment type="function">
    <text evidence="2">May play the central regulatory role in sporulation. It may be an element of the effector pathway responsible for the activation of sporulation genes in response to nutritional stress. Spo0A may act in concert with spo0H (a sigma factor) to control the expression of some genes that are critical to the sporulation process.</text>
</comment>
<sequence>MNFYFVDDDKNVRNILKILVTDRQLGKCCGSSGNGYDALEDVEALHPDIILVDLLMPDMDGISFVEKVRDISPDSVCIMISQVASKDLIAKAYEAGVEFFIQKPINAIEVEAVIRNVIKSLSMHRKIGKVQTLFEAEFSTRGKTSDSSSQSESFQGRLTGVLQKLGIIGELGSKDIISLITFLHDQDEALEQQTLGNLLSRFSENPKSVEQRIRRAASTGLVNLAHLGLEDYSNDVFNEFSNTLYNFEQVRREMDYIRGKSDRHGNVKIRNFLNALLCYCENV</sequence>
<dbReference type="Pfam" id="PF00072">
    <property type="entry name" value="Response_reg"/>
    <property type="match status" value="1"/>
</dbReference>
<dbReference type="Proteomes" id="UP001145145">
    <property type="component" value="Unassembled WGS sequence"/>
</dbReference>
<dbReference type="InterPro" id="IPR013972">
    <property type="entry name" value="YcbB"/>
</dbReference>
<dbReference type="EMBL" id="BSBO01000006">
    <property type="protein sequence ID" value="GLG03660.1"/>
    <property type="molecule type" value="Genomic_DNA"/>
</dbReference>
<reference evidence="5 6" key="1">
    <citation type="journal article" date="2023" name="Int. J. Syst. Evol. Microbiol.">
        <title>Sellimonas catena sp. nov., isolated from human faeces.</title>
        <authorList>
            <person name="Hisatomi A."/>
            <person name="Ohkuma M."/>
            <person name="Sakamoto M."/>
        </authorList>
    </citation>
    <scope>NUCLEOTIDE SEQUENCE [LARGE SCALE GENOMIC DNA]</scope>
    <source>
        <strain evidence="5 6">12EGH17</strain>
    </source>
</reference>
<dbReference type="SUPFAM" id="SSF52172">
    <property type="entry name" value="CheY-like"/>
    <property type="match status" value="1"/>
</dbReference>
<accession>A0A9W6C6Q5</accession>
<feature type="modified residue" description="4-aspartylphosphate" evidence="3">
    <location>
        <position position="53"/>
    </location>
</feature>
<dbReference type="PANTHER" id="PTHR43228:SF8">
    <property type="entry name" value="TRANSCRIPTIONAL REGULATORY PROTEIN GLNL"/>
    <property type="match status" value="1"/>
</dbReference>
<dbReference type="Pfam" id="PF08664">
    <property type="entry name" value="YcbB"/>
    <property type="match status" value="1"/>
</dbReference>
<dbReference type="AlphaFoldDB" id="A0A9W6C6Q5"/>